<keyword evidence="2" id="KW-0560">Oxidoreductase</keyword>
<dbReference type="PANTHER" id="PTHR42991:SF1">
    <property type="entry name" value="ALDEHYDE DEHYDROGENASE"/>
    <property type="match status" value="1"/>
</dbReference>
<accession>D9Q1J8</accession>
<gene>
    <name evidence="4" type="ordered locus">ASAC_0780</name>
</gene>
<dbReference type="HOGENOM" id="CLU_565759_0_0_2"/>
<dbReference type="GeneID" id="9499015"/>
<dbReference type="Gene3D" id="3.40.309.10">
    <property type="entry name" value="Aldehyde Dehydrogenase, Chain A, domain 2"/>
    <property type="match status" value="1"/>
</dbReference>
<dbReference type="Gene3D" id="3.40.605.10">
    <property type="entry name" value="Aldehyde Dehydrogenase, Chain A, domain 1"/>
    <property type="match status" value="1"/>
</dbReference>
<dbReference type="InterPro" id="IPR016161">
    <property type="entry name" value="Ald_DH/histidinol_DH"/>
</dbReference>
<dbReference type="eggNOG" id="arCOG01252">
    <property type="taxonomic scope" value="Archaea"/>
</dbReference>
<dbReference type="SUPFAM" id="SSF53720">
    <property type="entry name" value="ALDH-like"/>
    <property type="match status" value="1"/>
</dbReference>
<dbReference type="InterPro" id="IPR016162">
    <property type="entry name" value="Ald_DH_N"/>
</dbReference>
<organism evidence="4 5">
    <name type="scientific">Acidilobus saccharovorans (strain DSM 16705 / JCM 18335 / VKM B-2471 / 345-15)</name>
    <dbReference type="NCBI Taxonomy" id="666510"/>
    <lineage>
        <taxon>Archaea</taxon>
        <taxon>Thermoproteota</taxon>
        <taxon>Thermoprotei</taxon>
        <taxon>Acidilobales</taxon>
        <taxon>Acidilobaceae</taxon>
        <taxon>Acidilobus</taxon>
    </lineage>
</organism>
<dbReference type="InterPro" id="IPR016163">
    <property type="entry name" value="Ald_DH_C"/>
</dbReference>
<dbReference type="OrthoDB" id="6342at2157"/>
<dbReference type="EMBL" id="CP001742">
    <property type="protein sequence ID" value="ADL19186.1"/>
    <property type="molecule type" value="Genomic_DNA"/>
</dbReference>
<evidence type="ECO:0000256" key="1">
    <source>
        <dbReference type="ARBA" id="ARBA00009986"/>
    </source>
</evidence>
<sequence>MSEVPGLLKSIDEVLVTDDGLGVRYVVGGQASEQGRRVWVETPLGLRYYITVPPDPSPAFRLRYDSLSLMSPSDRVESLLEASDAIDDYKDIIIKVISMETGKKLSEARDEVEASQAILSQAQELASARGGSLTGRLHFDMSGEWTSTTVHSREGVGLVLPPFTSPFFGAVAGAASLLANGMPAVVKSPWGASASTAAAVAILRGTDLGDFVSLVNMNGYSRLTEQDVAATVLFGRESTRLSVSRTFSNVIANCSGRAALLLCGEPNDIESLARQVVDSAVSNAGQACGSVRWVLASRRLGEELLDSMEDYISQLSVGSPLEGKDVGPLRTRGLVDRAVKLINDAASKGASLSDEVNVNGNYVSPLVISDVPRGAELLWTDVQAPIVSVSLYDDCSEASQVAAMIEGSTAVLVYGSVSAALQLSKLRQGVIIRGRDDSFEALKALCHVVGDPVKYFGEGPEVPTTRTSLLLL</sequence>
<dbReference type="AlphaFoldDB" id="D9Q1J8"/>
<evidence type="ECO:0000313" key="5">
    <source>
        <dbReference type="Proteomes" id="UP000000346"/>
    </source>
</evidence>
<protein>
    <submittedName>
        <fullName evidence="4">NAD-dependent aldehyde dehydrogenase</fullName>
    </submittedName>
</protein>
<dbReference type="InterPro" id="IPR015590">
    <property type="entry name" value="Aldehyde_DH_dom"/>
</dbReference>
<evidence type="ECO:0000313" key="4">
    <source>
        <dbReference type="EMBL" id="ADL19186.1"/>
    </source>
</evidence>
<evidence type="ECO:0000259" key="3">
    <source>
        <dbReference type="Pfam" id="PF00171"/>
    </source>
</evidence>
<keyword evidence="5" id="KW-1185">Reference proteome</keyword>
<comment type="similarity">
    <text evidence="1">Belongs to the aldehyde dehydrogenase family.</text>
</comment>
<evidence type="ECO:0000256" key="2">
    <source>
        <dbReference type="ARBA" id="ARBA00023002"/>
    </source>
</evidence>
<dbReference type="Pfam" id="PF00171">
    <property type="entry name" value="Aldedh"/>
    <property type="match status" value="1"/>
</dbReference>
<reference evidence="4 5" key="1">
    <citation type="journal article" date="2010" name="Appl. Environ. Microbiol.">
        <title>The genome sequence of the crenarchaeon Acidilobus saccharovorans supports a new order, Acidilobales, and suggests an important ecological role in terrestrial acidic hot springs.</title>
        <authorList>
            <person name="Mardanov A.V."/>
            <person name="Svetlitchnyi V.A."/>
            <person name="Beletsky A.V."/>
            <person name="Prokofeva M.I."/>
            <person name="Bonch-Osmolovskaya E.A."/>
            <person name="Ravin N.V."/>
            <person name="Skryabin K.G."/>
        </authorList>
    </citation>
    <scope>NUCLEOTIDE SEQUENCE [LARGE SCALE GENOMIC DNA]</scope>
    <source>
        <strain evidence="5">DSM 16705 / JCM 18335 / VKM B-2471 / 345-15</strain>
    </source>
</reference>
<name>D9Q1J8_ACIS3</name>
<dbReference type="InterPro" id="IPR051020">
    <property type="entry name" value="ALDH-related_metabolic_enz"/>
</dbReference>
<dbReference type="InParanoid" id="D9Q1J8"/>
<dbReference type="RefSeq" id="WP_013266698.1">
    <property type="nucleotide sequence ID" value="NC_014374.1"/>
</dbReference>
<proteinExistence type="inferred from homology"/>
<dbReference type="PANTHER" id="PTHR42991">
    <property type="entry name" value="ALDEHYDE DEHYDROGENASE"/>
    <property type="match status" value="1"/>
</dbReference>
<dbReference type="KEGG" id="asc:ASAC_0780"/>
<dbReference type="Proteomes" id="UP000000346">
    <property type="component" value="Chromosome"/>
</dbReference>
<feature type="domain" description="Aldehyde dehydrogenase" evidence="3">
    <location>
        <begin position="65"/>
        <end position="415"/>
    </location>
</feature>
<dbReference type="STRING" id="666510.ASAC_0780"/>
<dbReference type="GO" id="GO:0008911">
    <property type="term" value="F:lactaldehyde dehydrogenase (NAD+) activity"/>
    <property type="evidence" value="ECO:0007669"/>
    <property type="project" value="TreeGrafter"/>
</dbReference>